<evidence type="ECO:0000313" key="1">
    <source>
        <dbReference type="EMBL" id="VVA92761.1"/>
    </source>
</evidence>
<protein>
    <submittedName>
        <fullName evidence="1">Uncharacterized protein</fullName>
    </submittedName>
</protein>
<dbReference type="AlphaFoldDB" id="A0A565ATN4"/>
<keyword evidence="2" id="KW-1185">Reference proteome</keyword>
<reference evidence="1" key="1">
    <citation type="submission" date="2019-07" db="EMBL/GenBank/DDBJ databases">
        <authorList>
            <person name="Dittberner H."/>
        </authorList>
    </citation>
    <scope>NUCLEOTIDE SEQUENCE [LARGE SCALE GENOMIC DNA]</scope>
</reference>
<sequence length="73" mass="7608">MAIGRRQLFSIATTTCVVSHEASHLSKSSIAADVAFASGISGSQILRVEGGESVGVSLSPMLQNKEVSTEEEN</sequence>
<proteinExistence type="predicted"/>
<dbReference type="Proteomes" id="UP000489600">
    <property type="component" value="Unassembled WGS sequence"/>
</dbReference>
<comment type="caution">
    <text evidence="1">The sequence shown here is derived from an EMBL/GenBank/DDBJ whole genome shotgun (WGS) entry which is preliminary data.</text>
</comment>
<dbReference type="EMBL" id="CABITT030000001">
    <property type="protein sequence ID" value="VVA92761.1"/>
    <property type="molecule type" value="Genomic_DNA"/>
</dbReference>
<evidence type="ECO:0000313" key="2">
    <source>
        <dbReference type="Proteomes" id="UP000489600"/>
    </source>
</evidence>
<accession>A0A565ATN4</accession>
<organism evidence="1 2">
    <name type="scientific">Arabis nemorensis</name>
    <dbReference type="NCBI Taxonomy" id="586526"/>
    <lineage>
        <taxon>Eukaryota</taxon>
        <taxon>Viridiplantae</taxon>
        <taxon>Streptophyta</taxon>
        <taxon>Embryophyta</taxon>
        <taxon>Tracheophyta</taxon>
        <taxon>Spermatophyta</taxon>
        <taxon>Magnoliopsida</taxon>
        <taxon>eudicotyledons</taxon>
        <taxon>Gunneridae</taxon>
        <taxon>Pentapetalae</taxon>
        <taxon>rosids</taxon>
        <taxon>malvids</taxon>
        <taxon>Brassicales</taxon>
        <taxon>Brassicaceae</taxon>
        <taxon>Arabideae</taxon>
        <taxon>Arabis</taxon>
    </lineage>
</organism>
<name>A0A565ATN4_9BRAS</name>
<gene>
    <name evidence="1" type="ORF">ANE_LOCUS3206</name>
</gene>